<accession>A0A165R3Z1</accession>
<keyword evidence="2" id="KW-1185">Reference proteome</keyword>
<evidence type="ECO:0000313" key="1">
    <source>
        <dbReference type="EMBL" id="KZW04471.1"/>
    </source>
</evidence>
<dbReference type="AlphaFoldDB" id="A0A165R3Z1"/>
<evidence type="ECO:0000313" key="2">
    <source>
        <dbReference type="Proteomes" id="UP000077266"/>
    </source>
</evidence>
<proteinExistence type="predicted"/>
<gene>
    <name evidence="1" type="ORF">EXIGLDRAFT_599779</name>
</gene>
<name>A0A165R3Z1_EXIGL</name>
<reference evidence="1 2" key="1">
    <citation type="journal article" date="2016" name="Mol. Biol. Evol.">
        <title>Comparative Genomics of Early-Diverging Mushroom-Forming Fungi Provides Insights into the Origins of Lignocellulose Decay Capabilities.</title>
        <authorList>
            <person name="Nagy L.G."/>
            <person name="Riley R."/>
            <person name="Tritt A."/>
            <person name="Adam C."/>
            <person name="Daum C."/>
            <person name="Floudas D."/>
            <person name="Sun H."/>
            <person name="Yadav J.S."/>
            <person name="Pangilinan J."/>
            <person name="Larsson K.H."/>
            <person name="Matsuura K."/>
            <person name="Barry K."/>
            <person name="Labutti K."/>
            <person name="Kuo R."/>
            <person name="Ohm R.A."/>
            <person name="Bhattacharya S.S."/>
            <person name="Shirouzu T."/>
            <person name="Yoshinaga Y."/>
            <person name="Martin F.M."/>
            <person name="Grigoriev I.V."/>
            <person name="Hibbett D.S."/>
        </authorList>
    </citation>
    <scope>NUCLEOTIDE SEQUENCE [LARGE SCALE GENOMIC DNA]</scope>
    <source>
        <strain evidence="1 2">HHB12029</strain>
    </source>
</reference>
<dbReference type="Proteomes" id="UP000077266">
    <property type="component" value="Unassembled WGS sequence"/>
</dbReference>
<organism evidence="1 2">
    <name type="scientific">Exidia glandulosa HHB12029</name>
    <dbReference type="NCBI Taxonomy" id="1314781"/>
    <lineage>
        <taxon>Eukaryota</taxon>
        <taxon>Fungi</taxon>
        <taxon>Dikarya</taxon>
        <taxon>Basidiomycota</taxon>
        <taxon>Agaricomycotina</taxon>
        <taxon>Agaricomycetes</taxon>
        <taxon>Auriculariales</taxon>
        <taxon>Exidiaceae</taxon>
        <taxon>Exidia</taxon>
    </lineage>
</organism>
<protein>
    <submittedName>
        <fullName evidence="1">Uncharacterized protein</fullName>
    </submittedName>
</protein>
<sequence>MFVDRGSVEKRSVPGNRAIRWQRGYRVGVSQQANEGISGAVDDFFGAADTSSADSRYVRPSMFSGNNILMGDRAQKLVHSSLDAILGNANAGEQEEKKFFVFVQHNAIIRIDIKIWKYNFESKGVMANSENVFCYVFCTSVVDHDKLTVDEMTFLLSEHHGDSDVIDYVDELIEVWVKMKSISKMVEARLNNLDLKALPAPKRAGLITAPAPAPIAAAAVAPVAEVAAAA</sequence>
<dbReference type="OrthoDB" id="5962590at2759"/>
<dbReference type="InParanoid" id="A0A165R3Z1"/>
<dbReference type="EMBL" id="KV425882">
    <property type="protein sequence ID" value="KZW04471.1"/>
    <property type="molecule type" value="Genomic_DNA"/>
</dbReference>